<feature type="compositionally biased region" description="Basic residues" evidence="1">
    <location>
        <begin position="1"/>
        <end position="12"/>
    </location>
</feature>
<dbReference type="Proteomes" id="UP000729402">
    <property type="component" value="Unassembled WGS sequence"/>
</dbReference>
<evidence type="ECO:0000256" key="1">
    <source>
        <dbReference type="SAM" id="MobiDB-lite"/>
    </source>
</evidence>
<dbReference type="EMBL" id="JAAALK010000080">
    <property type="protein sequence ID" value="KAG8091331.1"/>
    <property type="molecule type" value="Genomic_DNA"/>
</dbReference>
<feature type="region of interest" description="Disordered" evidence="1">
    <location>
        <begin position="1"/>
        <end position="92"/>
    </location>
</feature>
<keyword evidence="3" id="KW-1185">Reference proteome</keyword>
<proteinExistence type="predicted"/>
<name>A0A8J6BRV2_ZIZPA</name>
<sequence>MPVHVRRRHRRHSDGSRTARSSLTVRRGSRSRGLEEAPAAASHTDPGTPSRLSISLSHHRRLDGDAVREDVARGGGPCDRLPSPPVAAAPRDARARGGAHIYWSYVEN</sequence>
<dbReference type="AlphaFoldDB" id="A0A8J6BRV2"/>
<reference evidence="2" key="2">
    <citation type="submission" date="2021-02" db="EMBL/GenBank/DDBJ databases">
        <authorList>
            <person name="Kimball J.A."/>
            <person name="Haas M.W."/>
            <person name="Macchietto M."/>
            <person name="Kono T."/>
            <person name="Duquette J."/>
            <person name="Shao M."/>
        </authorList>
    </citation>
    <scope>NUCLEOTIDE SEQUENCE</scope>
    <source>
        <tissue evidence="2">Fresh leaf tissue</tissue>
    </source>
</reference>
<protein>
    <submittedName>
        <fullName evidence="2">Uncharacterized protein</fullName>
    </submittedName>
</protein>
<evidence type="ECO:0000313" key="3">
    <source>
        <dbReference type="Proteomes" id="UP000729402"/>
    </source>
</evidence>
<reference evidence="2" key="1">
    <citation type="journal article" date="2021" name="bioRxiv">
        <title>Whole Genome Assembly and Annotation of Northern Wild Rice, Zizania palustris L., Supports a Whole Genome Duplication in the Zizania Genus.</title>
        <authorList>
            <person name="Haas M."/>
            <person name="Kono T."/>
            <person name="Macchietto M."/>
            <person name="Millas R."/>
            <person name="McGilp L."/>
            <person name="Shao M."/>
            <person name="Duquette J."/>
            <person name="Hirsch C.N."/>
            <person name="Kimball J."/>
        </authorList>
    </citation>
    <scope>NUCLEOTIDE SEQUENCE</scope>
    <source>
        <tissue evidence="2">Fresh leaf tissue</tissue>
    </source>
</reference>
<organism evidence="2 3">
    <name type="scientific">Zizania palustris</name>
    <name type="common">Northern wild rice</name>
    <dbReference type="NCBI Taxonomy" id="103762"/>
    <lineage>
        <taxon>Eukaryota</taxon>
        <taxon>Viridiplantae</taxon>
        <taxon>Streptophyta</taxon>
        <taxon>Embryophyta</taxon>
        <taxon>Tracheophyta</taxon>
        <taxon>Spermatophyta</taxon>
        <taxon>Magnoliopsida</taxon>
        <taxon>Liliopsida</taxon>
        <taxon>Poales</taxon>
        <taxon>Poaceae</taxon>
        <taxon>BOP clade</taxon>
        <taxon>Oryzoideae</taxon>
        <taxon>Oryzeae</taxon>
        <taxon>Zizaniinae</taxon>
        <taxon>Zizania</taxon>
    </lineage>
</organism>
<comment type="caution">
    <text evidence="2">The sequence shown here is derived from an EMBL/GenBank/DDBJ whole genome shotgun (WGS) entry which is preliminary data.</text>
</comment>
<gene>
    <name evidence="2" type="ORF">GUJ93_ZPchr0012g20949</name>
</gene>
<feature type="compositionally biased region" description="Basic and acidic residues" evidence="1">
    <location>
        <begin position="62"/>
        <end position="72"/>
    </location>
</feature>
<evidence type="ECO:0000313" key="2">
    <source>
        <dbReference type="EMBL" id="KAG8091331.1"/>
    </source>
</evidence>
<accession>A0A8J6BRV2</accession>